<gene>
    <name evidence="1" type="ORF">GOODEAATRI_029037</name>
</gene>
<keyword evidence="2" id="KW-1185">Reference proteome</keyword>
<dbReference type="EMBL" id="JAHRIO010094146">
    <property type="protein sequence ID" value="MEQ2189795.1"/>
    <property type="molecule type" value="Genomic_DNA"/>
</dbReference>
<protein>
    <submittedName>
        <fullName evidence="1">Uncharacterized protein</fullName>
    </submittedName>
</protein>
<sequence length="61" mass="7238">YGEALFMNSKLIGGVTEFLNTERELNEVNTERLMWFCCPARIFFTINILINFKIKYGFPQR</sequence>
<reference evidence="1 2" key="1">
    <citation type="submission" date="2021-06" db="EMBL/GenBank/DDBJ databases">
        <authorList>
            <person name="Palmer J.M."/>
        </authorList>
    </citation>
    <scope>NUCLEOTIDE SEQUENCE [LARGE SCALE GENOMIC DNA]</scope>
    <source>
        <strain evidence="1 2">GA_2019</strain>
        <tissue evidence="1">Muscle</tissue>
    </source>
</reference>
<comment type="caution">
    <text evidence="1">The sequence shown here is derived from an EMBL/GenBank/DDBJ whole genome shotgun (WGS) entry which is preliminary data.</text>
</comment>
<name>A0ABV0Q205_9TELE</name>
<dbReference type="Proteomes" id="UP001476798">
    <property type="component" value="Unassembled WGS sequence"/>
</dbReference>
<evidence type="ECO:0000313" key="1">
    <source>
        <dbReference type="EMBL" id="MEQ2189795.1"/>
    </source>
</evidence>
<evidence type="ECO:0000313" key="2">
    <source>
        <dbReference type="Proteomes" id="UP001476798"/>
    </source>
</evidence>
<proteinExistence type="predicted"/>
<organism evidence="1 2">
    <name type="scientific">Goodea atripinnis</name>
    <dbReference type="NCBI Taxonomy" id="208336"/>
    <lineage>
        <taxon>Eukaryota</taxon>
        <taxon>Metazoa</taxon>
        <taxon>Chordata</taxon>
        <taxon>Craniata</taxon>
        <taxon>Vertebrata</taxon>
        <taxon>Euteleostomi</taxon>
        <taxon>Actinopterygii</taxon>
        <taxon>Neopterygii</taxon>
        <taxon>Teleostei</taxon>
        <taxon>Neoteleostei</taxon>
        <taxon>Acanthomorphata</taxon>
        <taxon>Ovalentaria</taxon>
        <taxon>Atherinomorphae</taxon>
        <taxon>Cyprinodontiformes</taxon>
        <taxon>Goodeidae</taxon>
        <taxon>Goodea</taxon>
    </lineage>
</organism>
<accession>A0ABV0Q205</accession>
<feature type="non-terminal residue" evidence="1">
    <location>
        <position position="1"/>
    </location>
</feature>